<dbReference type="OrthoDB" id="8480367at2"/>
<dbReference type="AlphaFoldDB" id="A0A5C8NN08"/>
<organism evidence="2 3">
    <name type="scientific">Aeromicrobium terrae</name>
    <dbReference type="NCBI Taxonomy" id="2498846"/>
    <lineage>
        <taxon>Bacteria</taxon>
        <taxon>Bacillati</taxon>
        <taxon>Actinomycetota</taxon>
        <taxon>Actinomycetes</taxon>
        <taxon>Propionibacteriales</taxon>
        <taxon>Nocardioidaceae</taxon>
        <taxon>Aeromicrobium</taxon>
    </lineage>
</organism>
<feature type="region of interest" description="Disordered" evidence="1">
    <location>
        <begin position="1"/>
        <end position="51"/>
    </location>
</feature>
<accession>A0A5C8NN08</accession>
<dbReference type="RefSeq" id="WP_147683599.1">
    <property type="nucleotide sequence ID" value="NZ_VDUX01000001.1"/>
</dbReference>
<dbReference type="InterPro" id="IPR022183">
    <property type="entry name" value="DUF3710"/>
</dbReference>
<dbReference type="EMBL" id="VDUX01000001">
    <property type="protein sequence ID" value="TXL63204.1"/>
    <property type="molecule type" value="Genomic_DNA"/>
</dbReference>
<evidence type="ECO:0000256" key="1">
    <source>
        <dbReference type="SAM" id="MobiDB-lite"/>
    </source>
</evidence>
<keyword evidence="3" id="KW-1185">Reference proteome</keyword>
<comment type="caution">
    <text evidence="2">The sequence shown here is derived from an EMBL/GenBank/DDBJ whole genome shotgun (WGS) entry which is preliminary data.</text>
</comment>
<dbReference type="Pfam" id="PF12502">
    <property type="entry name" value="DUF3710"/>
    <property type="match status" value="1"/>
</dbReference>
<sequence length="215" mass="23454">MTMRRRRQDEDSTDAEPETPPAAPSTNLRADGPWDSTERSPDDDPSYLDLGSLWVRGNPGFSLQVPTDDADGTMGSVVLVAEESGLELRAFADARSGGLWDDVRADLELEAMRLDGECEPADGPFGPELRVRIPVTLPDGEAGFQPSRILGIEGPRWMLRATFLGREALDPDDNSLLMHALRDVIVVRGDEPMAPREALLITFGEGLDVVESTPQ</sequence>
<evidence type="ECO:0000313" key="2">
    <source>
        <dbReference type="EMBL" id="TXL63204.1"/>
    </source>
</evidence>
<dbReference type="Proteomes" id="UP000321571">
    <property type="component" value="Unassembled WGS sequence"/>
</dbReference>
<proteinExistence type="predicted"/>
<evidence type="ECO:0000313" key="3">
    <source>
        <dbReference type="Proteomes" id="UP000321571"/>
    </source>
</evidence>
<gene>
    <name evidence="2" type="ORF">FHP06_02980</name>
</gene>
<name>A0A5C8NN08_9ACTN</name>
<reference evidence="2 3" key="1">
    <citation type="submission" date="2019-06" db="EMBL/GenBank/DDBJ databases">
        <title>Aeromicrobium sp. nov., isolated from a maize field.</title>
        <authorList>
            <person name="Lin S.-Y."/>
            <person name="Tsai C.-F."/>
            <person name="Young C.-C."/>
        </authorList>
    </citation>
    <scope>NUCLEOTIDE SEQUENCE [LARGE SCALE GENOMIC DNA]</scope>
    <source>
        <strain evidence="2 3">CC-CFT486</strain>
    </source>
</reference>
<protein>
    <submittedName>
        <fullName evidence="2">DUF3710 domain-containing protein</fullName>
    </submittedName>
</protein>